<keyword evidence="4" id="KW-0342">GTP-binding</keyword>
<organism evidence="9 10">
    <name type="scientific">Williamsia deligens</name>
    <dbReference type="NCBI Taxonomy" id="321325"/>
    <lineage>
        <taxon>Bacteria</taxon>
        <taxon>Bacillati</taxon>
        <taxon>Actinomycetota</taxon>
        <taxon>Actinomycetes</taxon>
        <taxon>Mycobacteriales</taxon>
        <taxon>Nocardiaceae</taxon>
        <taxon>Williamsia</taxon>
    </lineage>
</organism>
<keyword evidence="7" id="KW-1133">Transmembrane helix</keyword>
<evidence type="ECO:0000256" key="6">
    <source>
        <dbReference type="SAM" id="MobiDB-lite"/>
    </source>
</evidence>
<proteinExistence type="predicted"/>
<sequence length="608" mass="65120">MSHESATAAPDGVESVISAASSVLRAYRLGDIADLAARKAARESQRRTVVVVGEVARGKSSLVNALVGRRDLCPVGVDATTTVAIGVVPTDDPPLDGTAELLFADRAEQVPLSTLADWATTGGSHVTDPRTPSLPTSASIPVTDTALPGVTIVDTPGVGGLDPAMAALATQTAQTACVVVVVCDASSPLTAPEMAFIREAGASVDSLIVAVTKTDKHLRRWRAIVDDDRRLLTEHLQRDITVVGVSSLRASLARDMPTGPDRDRAEEASGIVALRSLVLDRLDAAAGLPAADALRTLREGLVRVRTQVSAERDAIDGRGATVPDLTAKLDELNAFREQSREWEQFLARDLTELRQKAIEDSDRRLEDIRRRWTERITKSGIAVLRRSPQQFTAEMQSELEVALAETISGFLQSLYTTVVEPRFASDAVWEQICGRIVESMAGPRIDAPPVGSRKQGLFDPTLLNMGVMGSSVIGGMVGLSAVLGVGAVVGTLWVGVNLGFRAMRTGKSNLLSWLRETLATTKTVTARLLEMAIAQARPEIVVRHREYLRVSIEDLQRQITVARESATADASRREKDLARVTSNLEIIGKRLVEVETALGALAPAGALR</sequence>
<name>A0ABW3G6U7_9NOCA</name>
<dbReference type="InterPro" id="IPR027417">
    <property type="entry name" value="P-loop_NTPase"/>
</dbReference>
<evidence type="ECO:0000256" key="5">
    <source>
        <dbReference type="ARBA" id="ARBA00023136"/>
    </source>
</evidence>
<dbReference type="InterPro" id="IPR045063">
    <property type="entry name" value="Dynamin_N"/>
</dbReference>
<dbReference type="PANTHER" id="PTHR10465:SF0">
    <property type="entry name" value="SARCALUMENIN"/>
    <property type="match status" value="1"/>
</dbReference>
<feature type="transmembrane region" description="Helical" evidence="7">
    <location>
        <begin position="472"/>
        <end position="500"/>
    </location>
</feature>
<feature type="domain" description="Dynamin N-terminal" evidence="8">
    <location>
        <begin position="49"/>
        <end position="204"/>
    </location>
</feature>
<dbReference type="Gene3D" id="3.40.50.300">
    <property type="entry name" value="P-loop containing nucleotide triphosphate hydrolases"/>
    <property type="match status" value="1"/>
</dbReference>
<accession>A0ABW3G6U7</accession>
<evidence type="ECO:0000259" key="8">
    <source>
        <dbReference type="Pfam" id="PF00350"/>
    </source>
</evidence>
<protein>
    <submittedName>
        <fullName evidence="9">Dynamin family protein</fullName>
    </submittedName>
</protein>
<evidence type="ECO:0000256" key="7">
    <source>
        <dbReference type="SAM" id="Phobius"/>
    </source>
</evidence>
<evidence type="ECO:0000256" key="3">
    <source>
        <dbReference type="ARBA" id="ARBA00022801"/>
    </source>
</evidence>
<evidence type="ECO:0000256" key="1">
    <source>
        <dbReference type="ARBA" id="ARBA00004370"/>
    </source>
</evidence>
<comment type="caution">
    <text evidence="9">The sequence shown here is derived from an EMBL/GenBank/DDBJ whole genome shotgun (WGS) entry which is preliminary data.</text>
</comment>
<dbReference type="Proteomes" id="UP001597068">
    <property type="component" value="Unassembled WGS sequence"/>
</dbReference>
<keyword evidence="7" id="KW-0812">Transmembrane</keyword>
<dbReference type="RefSeq" id="WP_253646287.1">
    <property type="nucleotide sequence ID" value="NZ_BAAAMO010000002.1"/>
</dbReference>
<dbReference type="InterPro" id="IPR027094">
    <property type="entry name" value="Mitofusin_fam"/>
</dbReference>
<evidence type="ECO:0000313" key="10">
    <source>
        <dbReference type="Proteomes" id="UP001597068"/>
    </source>
</evidence>
<keyword evidence="5 7" id="KW-0472">Membrane</keyword>
<gene>
    <name evidence="9" type="ORF">ACFQ04_08585</name>
</gene>
<dbReference type="SUPFAM" id="SSF52540">
    <property type="entry name" value="P-loop containing nucleoside triphosphate hydrolases"/>
    <property type="match status" value="1"/>
</dbReference>
<keyword evidence="3" id="KW-0378">Hydrolase</keyword>
<reference evidence="10" key="1">
    <citation type="journal article" date="2019" name="Int. J. Syst. Evol. Microbiol.">
        <title>The Global Catalogue of Microorganisms (GCM) 10K type strain sequencing project: providing services to taxonomists for standard genome sequencing and annotation.</title>
        <authorList>
            <consortium name="The Broad Institute Genomics Platform"/>
            <consortium name="The Broad Institute Genome Sequencing Center for Infectious Disease"/>
            <person name="Wu L."/>
            <person name="Ma J."/>
        </authorList>
    </citation>
    <scope>NUCLEOTIDE SEQUENCE [LARGE SCALE GENOMIC DNA]</scope>
    <source>
        <strain evidence="10">CCUG 50873</strain>
    </source>
</reference>
<dbReference type="Pfam" id="PF00350">
    <property type="entry name" value="Dynamin_N"/>
    <property type="match status" value="1"/>
</dbReference>
<feature type="region of interest" description="Disordered" evidence="6">
    <location>
        <begin position="121"/>
        <end position="140"/>
    </location>
</feature>
<keyword evidence="10" id="KW-1185">Reference proteome</keyword>
<evidence type="ECO:0000256" key="4">
    <source>
        <dbReference type="ARBA" id="ARBA00023134"/>
    </source>
</evidence>
<evidence type="ECO:0000256" key="2">
    <source>
        <dbReference type="ARBA" id="ARBA00022741"/>
    </source>
</evidence>
<dbReference type="PANTHER" id="PTHR10465">
    <property type="entry name" value="TRANSMEMBRANE GTPASE FZO1"/>
    <property type="match status" value="1"/>
</dbReference>
<keyword evidence="2" id="KW-0547">Nucleotide-binding</keyword>
<dbReference type="EMBL" id="JBHTIL010000001">
    <property type="protein sequence ID" value="MFD0925792.1"/>
    <property type="molecule type" value="Genomic_DNA"/>
</dbReference>
<comment type="subcellular location">
    <subcellularLocation>
        <location evidence="1">Membrane</location>
    </subcellularLocation>
</comment>
<evidence type="ECO:0000313" key="9">
    <source>
        <dbReference type="EMBL" id="MFD0925792.1"/>
    </source>
</evidence>